<sequence>AIWFDRYQTPGSDWSIDQLAHVVLSYRVILTDCSIFNGFFFIKSNLQFFIAKLLETHNYDSNTEDNDFIHCDKATIYLLYQCLKDVFCVASDEIPMILLKATSLVDYAVEKLHAYPYKDVPISWRGLYTDASLLKSVCEIFLVPNVEDKNSWKQVIKTLDMAFVMTGAPGNGRKEMLFNLIEETEKILRKLEQINYQQSIQFTSPKRTMDDNYIKNTAHKKSKTQNSVIR</sequence>
<comment type="caution">
    <text evidence="1">The sequence shown here is derived from an EMBL/GenBank/DDBJ whole genome shotgun (WGS) entry which is preliminary data.</text>
</comment>
<feature type="non-terminal residue" evidence="1">
    <location>
        <position position="1"/>
    </location>
</feature>
<organism evidence="1 2">
    <name type="scientific">Racocetra persica</name>
    <dbReference type="NCBI Taxonomy" id="160502"/>
    <lineage>
        <taxon>Eukaryota</taxon>
        <taxon>Fungi</taxon>
        <taxon>Fungi incertae sedis</taxon>
        <taxon>Mucoromycota</taxon>
        <taxon>Glomeromycotina</taxon>
        <taxon>Glomeromycetes</taxon>
        <taxon>Diversisporales</taxon>
        <taxon>Gigasporaceae</taxon>
        <taxon>Racocetra</taxon>
    </lineage>
</organism>
<accession>A0ACA9SB53</accession>
<reference evidence="1" key="1">
    <citation type="submission" date="2021-06" db="EMBL/GenBank/DDBJ databases">
        <authorList>
            <person name="Kallberg Y."/>
            <person name="Tangrot J."/>
            <person name="Rosling A."/>
        </authorList>
    </citation>
    <scope>NUCLEOTIDE SEQUENCE</scope>
    <source>
        <strain evidence="1">MA461A</strain>
    </source>
</reference>
<name>A0ACA9SB53_9GLOM</name>
<evidence type="ECO:0000313" key="2">
    <source>
        <dbReference type="Proteomes" id="UP000789920"/>
    </source>
</evidence>
<feature type="non-terminal residue" evidence="1">
    <location>
        <position position="230"/>
    </location>
</feature>
<protein>
    <submittedName>
        <fullName evidence="1">26270_t:CDS:1</fullName>
    </submittedName>
</protein>
<proteinExistence type="predicted"/>
<dbReference type="EMBL" id="CAJVQC010100614">
    <property type="protein sequence ID" value="CAG8831100.1"/>
    <property type="molecule type" value="Genomic_DNA"/>
</dbReference>
<gene>
    <name evidence="1" type="ORF">RPERSI_LOCUS28023</name>
</gene>
<dbReference type="Proteomes" id="UP000789920">
    <property type="component" value="Unassembled WGS sequence"/>
</dbReference>
<evidence type="ECO:0000313" key="1">
    <source>
        <dbReference type="EMBL" id="CAG8831100.1"/>
    </source>
</evidence>
<keyword evidence="2" id="KW-1185">Reference proteome</keyword>